<organism evidence="1 2">
    <name type="scientific">Murimonas intestini</name>
    <dbReference type="NCBI Taxonomy" id="1337051"/>
    <lineage>
        <taxon>Bacteria</taxon>
        <taxon>Bacillati</taxon>
        <taxon>Bacillota</taxon>
        <taxon>Clostridia</taxon>
        <taxon>Lachnospirales</taxon>
        <taxon>Lachnospiraceae</taxon>
        <taxon>Murimonas</taxon>
    </lineage>
</organism>
<dbReference type="Proteomes" id="UP000245412">
    <property type="component" value="Unassembled WGS sequence"/>
</dbReference>
<proteinExistence type="predicted"/>
<name>A0AB73SZL3_9FIRM</name>
<dbReference type="InterPro" id="IPR010064">
    <property type="entry name" value="HK97-gp10_tail"/>
</dbReference>
<evidence type="ECO:0000313" key="1">
    <source>
        <dbReference type="EMBL" id="PWJ72940.1"/>
    </source>
</evidence>
<protein>
    <submittedName>
        <fullName evidence="1">HK97 gp10 family phage protein</fullName>
    </submittedName>
</protein>
<dbReference type="AlphaFoldDB" id="A0AB73SZL3"/>
<keyword evidence="2" id="KW-1185">Reference proteome</keyword>
<comment type="caution">
    <text evidence="1">The sequence shown here is derived from an EMBL/GenBank/DDBJ whole genome shotgun (WGS) entry which is preliminary data.</text>
</comment>
<reference evidence="1 2" key="1">
    <citation type="submission" date="2018-05" db="EMBL/GenBank/DDBJ databases">
        <authorList>
            <person name="Goeker M."/>
            <person name="Huntemann M."/>
            <person name="Clum A."/>
            <person name="Pillay M."/>
            <person name="Palaniappan K."/>
            <person name="Varghese N."/>
            <person name="Mikhailova N."/>
            <person name="Stamatis D."/>
            <person name="Reddy T."/>
            <person name="Daum C."/>
            <person name="Shapiro N."/>
            <person name="Ivanova N."/>
            <person name="Kyrpides N."/>
            <person name="Woyke T."/>
        </authorList>
    </citation>
    <scope>NUCLEOTIDE SEQUENCE [LARGE SCALE GENOMIC DNA]</scope>
    <source>
        <strain evidence="1 2">DSM 26524</strain>
    </source>
</reference>
<evidence type="ECO:0000313" key="2">
    <source>
        <dbReference type="Proteomes" id="UP000245412"/>
    </source>
</evidence>
<gene>
    <name evidence="1" type="ORF">C7383_11596</name>
</gene>
<dbReference type="RefSeq" id="WP_257497866.1">
    <property type="nucleotide sequence ID" value="NZ_JANKBI010000015.1"/>
</dbReference>
<accession>A0AB73SZL3</accession>
<dbReference type="NCBIfam" id="TIGR01725">
    <property type="entry name" value="phge_HK97_gp10"/>
    <property type="match status" value="1"/>
</dbReference>
<sequence>MAKIKASPGLDAMIKKLNDLAANSQEITNRTVYKGAEVVADAIKDALKMLPVQEGENGLPPVGTENAPLTGVSRKQKGDLIDSMGIAPIQEFMKGVTSTKIGWDGYGSVPTRKYPKGVPNSMLMRSVESGSSFRRKHPTVRPAVNAIKGPALAAMEKQCSEDIRKIMK</sequence>
<dbReference type="EMBL" id="QGGY01000015">
    <property type="protein sequence ID" value="PWJ72940.1"/>
    <property type="molecule type" value="Genomic_DNA"/>
</dbReference>